<proteinExistence type="predicted"/>
<evidence type="ECO:0000313" key="2">
    <source>
        <dbReference type="Proteomes" id="UP000297245"/>
    </source>
</evidence>
<evidence type="ECO:0000313" key="1">
    <source>
        <dbReference type="EMBL" id="THU83325.1"/>
    </source>
</evidence>
<dbReference type="EMBL" id="ML179670">
    <property type="protein sequence ID" value="THU83325.1"/>
    <property type="molecule type" value="Genomic_DNA"/>
</dbReference>
<dbReference type="Proteomes" id="UP000297245">
    <property type="component" value="Unassembled WGS sequence"/>
</dbReference>
<dbReference type="AlphaFoldDB" id="A0A4V4HCL2"/>
<reference evidence="1 2" key="1">
    <citation type="journal article" date="2019" name="Nat. Ecol. Evol.">
        <title>Megaphylogeny resolves global patterns of mushroom evolution.</title>
        <authorList>
            <person name="Varga T."/>
            <person name="Krizsan K."/>
            <person name="Foldi C."/>
            <person name="Dima B."/>
            <person name="Sanchez-Garcia M."/>
            <person name="Sanchez-Ramirez S."/>
            <person name="Szollosi G.J."/>
            <person name="Szarkandi J.G."/>
            <person name="Papp V."/>
            <person name="Albert L."/>
            <person name="Andreopoulos W."/>
            <person name="Angelini C."/>
            <person name="Antonin V."/>
            <person name="Barry K.W."/>
            <person name="Bougher N.L."/>
            <person name="Buchanan P."/>
            <person name="Buyck B."/>
            <person name="Bense V."/>
            <person name="Catcheside P."/>
            <person name="Chovatia M."/>
            <person name="Cooper J."/>
            <person name="Damon W."/>
            <person name="Desjardin D."/>
            <person name="Finy P."/>
            <person name="Geml J."/>
            <person name="Haridas S."/>
            <person name="Hughes K."/>
            <person name="Justo A."/>
            <person name="Karasinski D."/>
            <person name="Kautmanova I."/>
            <person name="Kiss B."/>
            <person name="Kocsube S."/>
            <person name="Kotiranta H."/>
            <person name="LaButti K.M."/>
            <person name="Lechner B.E."/>
            <person name="Liimatainen K."/>
            <person name="Lipzen A."/>
            <person name="Lukacs Z."/>
            <person name="Mihaltcheva S."/>
            <person name="Morgado L.N."/>
            <person name="Niskanen T."/>
            <person name="Noordeloos M.E."/>
            <person name="Ohm R.A."/>
            <person name="Ortiz-Santana B."/>
            <person name="Ovrebo C."/>
            <person name="Racz N."/>
            <person name="Riley R."/>
            <person name="Savchenko A."/>
            <person name="Shiryaev A."/>
            <person name="Soop K."/>
            <person name="Spirin V."/>
            <person name="Szebenyi C."/>
            <person name="Tomsovsky M."/>
            <person name="Tulloss R.E."/>
            <person name="Uehling J."/>
            <person name="Grigoriev I.V."/>
            <person name="Vagvolgyi C."/>
            <person name="Papp T."/>
            <person name="Martin F.M."/>
            <person name="Miettinen O."/>
            <person name="Hibbett D.S."/>
            <person name="Nagy L.G."/>
        </authorList>
    </citation>
    <scope>NUCLEOTIDE SEQUENCE [LARGE SCALE GENOMIC DNA]</scope>
    <source>
        <strain evidence="1 2">CBS 962.96</strain>
    </source>
</reference>
<keyword evidence="2" id="KW-1185">Reference proteome</keyword>
<gene>
    <name evidence="1" type="ORF">K435DRAFT_784227</name>
</gene>
<sequence>MLLLIFLPPALLLLLLFLFLFLSLPPLFLLLVHLVIFNHLIHFQTIDKIFSTSC</sequence>
<name>A0A4V4HCL2_DENBC</name>
<organism evidence="1 2">
    <name type="scientific">Dendrothele bispora (strain CBS 962.96)</name>
    <dbReference type="NCBI Taxonomy" id="1314807"/>
    <lineage>
        <taxon>Eukaryota</taxon>
        <taxon>Fungi</taxon>
        <taxon>Dikarya</taxon>
        <taxon>Basidiomycota</taxon>
        <taxon>Agaricomycotina</taxon>
        <taxon>Agaricomycetes</taxon>
        <taxon>Agaricomycetidae</taxon>
        <taxon>Agaricales</taxon>
        <taxon>Agaricales incertae sedis</taxon>
        <taxon>Dendrothele</taxon>
    </lineage>
</organism>
<accession>A0A4V4HCL2</accession>
<protein>
    <submittedName>
        <fullName evidence="1">Uncharacterized protein</fullName>
    </submittedName>
</protein>